<dbReference type="InterPro" id="IPR021333">
    <property type="entry name" value="DUF2946"/>
</dbReference>
<evidence type="ECO:0000313" key="1">
    <source>
        <dbReference type="EMBL" id="MDF3843547.1"/>
    </source>
</evidence>
<proteinExistence type="predicted"/>
<comment type="caution">
    <text evidence="2">The sequence shown here is derived from an EMBL/GenBank/DDBJ whole genome shotgun (WGS) entry which is preliminary data.</text>
</comment>
<dbReference type="RefSeq" id="WP_009620314.1">
    <property type="nucleotide sequence ID" value="NZ_CP101752.1"/>
</dbReference>
<dbReference type="Proteomes" id="UP000183385">
    <property type="component" value="Unassembled WGS sequence"/>
</dbReference>
<gene>
    <name evidence="1" type="ORF">P3W55_17685</name>
    <name evidence="2" type="ORF">SAMN05216577_12225</name>
</gene>
<dbReference type="EMBL" id="JARJLR010000286">
    <property type="protein sequence ID" value="MDF3843547.1"/>
    <property type="molecule type" value="Genomic_DNA"/>
</dbReference>
<dbReference type="Proteomes" id="UP001220662">
    <property type="component" value="Unassembled WGS sequence"/>
</dbReference>
<organism evidence="2 3">
    <name type="scientific">Pseudomonas citronellolis</name>
    <dbReference type="NCBI Taxonomy" id="53408"/>
    <lineage>
        <taxon>Bacteria</taxon>
        <taxon>Pseudomonadati</taxon>
        <taxon>Pseudomonadota</taxon>
        <taxon>Gammaproteobacteria</taxon>
        <taxon>Pseudomonadales</taxon>
        <taxon>Pseudomonadaceae</taxon>
        <taxon>Pseudomonas</taxon>
    </lineage>
</organism>
<evidence type="ECO:0000313" key="2">
    <source>
        <dbReference type="EMBL" id="SFD30233.1"/>
    </source>
</evidence>
<dbReference type="EMBL" id="FOLS01000022">
    <property type="protein sequence ID" value="SFD30233.1"/>
    <property type="molecule type" value="Genomic_DNA"/>
</dbReference>
<sequence length="134" mass="14287">MRRHSAQYRLATWLAVMALGLLLFAPTFSRTLEAVEHSPPPQGAWCSAHDMGQMPMDHGAMQHAPAGDHGGMVHNSLDPACGYCTLLHDSPALLWAIAMAPALGPVNAQAPPPALPLPPFLHLLDVRPRGPPLA</sequence>
<reference evidence="2 3" key="1">
    <citation type="submission" date="2016-10" db="EMBL/GenBank/DDBJ databases">
        <authorList>
            <person name="Varghese N."/>
            <person name="Submissions S."/>
        </authorList>
    </citation>
    <scope>NUCLEOTIDE SEQUENCE [LARGE SCALE GENOMIC DNA]</scope>
    <source>
        <strain evidence="2 3">LMG 18378</strain>
    </source>
</reference>
<evidence type="ECO:0000313" key="3">
    <source>
        <dbReference type="Proteomes" id="UP000183385"/>
    </source>
</evidence>
<keyword evidence="3" id="KW-1185">Reference proteome</keyword>
<reference evidence="1" key="2">
    <citation type="submission" date="2023-03" db="EMBL/GenBank/DDBJ databases">
        <title>Draft assemblies of triclosan tolerant bacteria isolated from returned activated sludge.</title>
        <authorList>
            <person name="Van Hamelsveld S."/>
        </authorList>
    </citation>
    <scope>NUCLEOTIDE SEQUENCE</scope>
    <source>
        <strain evidence="1">GW210015_S63</strain>
    </source>
</reference>
<dbReference type="Pfam" id="PF11162">
    <property type="entry name" value="DUF2946"/>
    <property type="match status" value="1"/>
</dbReference>
<accession>A0AAQ1HQI0</accession>
<protein>
    <submittedName>
        <fullName evidence="1">DUF2946 domain-containing protein</fullName>
    </submittedName>
</protein>
<dbReference type="AlphaFoldDB" id="A0AAQ1HQI0"/>
<name>A0AAQ1HQI0_9PSED</name>